<reference evidence="2 3" key="1">
    <citation type="submission" date="2016-06" db="EMBL/GenBank/DDBJ databases">
        <title>Genome sequence of Clostridium acetireducens DSM 10703.</title>
        <authorList>
            <person name="Poehlein A."/>
            <person name="Fluechter S."/>
            <person name="Duerre P."/>
            <person name="Daniel R."/>
        </authorList>
    </citation>
    <scope>NUCLEOTIDE SEQUENCE [LARGE SCALE GENOMIC DNA]</scope>
    <source>
        <strain evidence="2 3">DSM 10703</strain>
    </source>
</reference>
<dbReference type="PATRIC" id="fig|1121290.3.peg.576"/>
<keyword evidence="1" id="KW-0812">Transmembrane</keyword>
<dbReference type="Proteomes" id="UP000175744">
    <property type="component" value="Unassembled WGS sequence"/>
</dbReference>
<evidence type="ECO:0000256" key="1">
    <source>
        <dbReference type="SAM" id="Phobius"/>
    </source>
</evidence>
<comment type="caution">
    <text evidence="2">The sequence shown here is derived from an EMBL/GenBank/DDBJ whole genome shotgun (WGS) entry which is preliminary data.</text>
</comment>
<proteinExistence type="predicted"/>
<feature type="transmembrane region" description="Helical" evidence="1">
    <location>
        <begin position="12"/>
        <end position="45"/>
    </location>
</feature>
<organism evidence="2 3">
    <name type="scientific">Clostridium acetireducens DSM 10703</name>
    <dbReference type="NCBI Taxonomy" id="1121290"/>
    <lineage>
        <taxon>Bacteria</taxon>
        <taxon>Bacillati</taxon>
        <taxon>Bacillota</taxon>
        <taxon>Clostridia</taxon>
        <taxon>Eubacteriales</taxon>
        <taxon>Clostridiaceae</taxon>
        <taxon>Clostridium</taxon>
    </lineage>
</organism>
<keyword evidence="3" id="KW-1185">Reference proteome</keyword>
<sequence>MEFINNKFSNWLFILLSILIIVAAVYLFFTLVPLIILLVLSFWIFKKCKSYFKNFSIREKVLKKRSYKSSWTNTKSNKVNKDVDFSENIIDVDYKEV</sequence>
<name>A0A1E8F0L1_9CLOT</name>
<dbReference type="AlphaFoldDB" id="A0A1E8F0L1"/>
<keyword evidence="1" id="KW-0472">Membrane</keyword>
<evidence type="ECO:0000313" key="3">
    <source>
        <dbReference type="Proteomes" id="UP000175744"/>
    </source>
</evidence>
<accession>A0A1E8F0L1</accession>
<dbReference type="EMBL" id="LZFO01000006">
    <property type="protein sequence ID" value="OFI06981.1"/>
    <property type="molecule type" value="Genomic_DNA"/>
</dbReference>
<evidence type="ECO:0000313" key="2">
    <source>
        <dbReference type="EMBL" id="OFI06981.1"/>
    </source>
</evidence>
<dbReference type="RefSeq" id="WP_070109531.1">
    <property type="nucleotide sequence ID" value="NZ_LZFO01000006.1"/>
</dbReference>
<protein>
    <submittedName>
        <fullName evidence="2">Uncharacterized protein</fullName>
    </submittedName>
</protein>
<gene>
    <name evidence="2" type="ORF">CLOACE_05670</name>
</gene>
<keyword evidence="1" id="KW-1133">Transmembrane helix</keyword>